<evidence type="ECO:0000256" key="2">
    <source>
        <dbReference type="ARBA" id="ARBA00008072"/>
    </source>
</evidence>
<dbReference type="PANTHER" id="PTHR43350">
    <property type="entry name" value="NAD-DEPENDENT ALCOHOL DEHYDROGENASE"/>
    <property type="match status" value="1"/>
</dbReference>
<dbReference type="EMBL" id="CAJVAS010000006">
    <property type="protein sequence ID" value="CAG7617234.1"/>
    <property type="molecule type" value="Genomic_DNA"/>
</dbReference>
<dbReference type="Pfam" id="PF08240">
    <property type="entry name" value="ADH_N"/>
    <property type="match status" value="1"/>
</dbReference>
<dbReference type="Proteomes" id="UP000693672">
    <property type="component" value="Unassembled WGS sequence"/>
</dbReference>
<dbReference type="EC" id="1.1.1.9" evidence="7"/>
<keyword evidence="4" id="KW-0862">Zinc</keyword>
<name>A0A916JZ10_9BACL</name>
<organism evidence="7 8">
    <name type="scientific">Paenibacillus solanacearum</name>
    <dbReference type="NCBI Taxonomy" id="2048548"/>
    <lineage>
        <taxon>Bacteria</taxon>
        <taxon>Bacillati</taxon>
        <taxon>Bacillota</taxon>
        <taxon>Bacilli</taxon>
        <taxon>Bacillales</taxon>
        <taxon>Paenibacillaceae</taxon>
        <taxon>Paenibacillus</taxon>
    </lineage>
</organism>
<evidence type="ECO:0000256" key="1">
    <source>
        <dbReference type="ARBA" id="ARBA00001947"/>
    </source>
</evidence>
<evidence type="ECO:0000313" key="7">
    <source>
        <dbReference type="EMBL" id="CAG7617234.1"/>
    </source>
</evidence>
<evidence type="ECO:0000256" key="3">
    <source>
        <dbReference type="ARBA" id="ARBA00022723"/>
    </source>
</evidence>
<reference evidence="7" key="1">
    <citation type="submission" date="2021-06" db="EMBL/GenBank/DDBJ databases">
        <authorList>
            <person name="Criscuolo A."/>
        </authorList>
    </citation>
    <scope>NUCLEOTIDE SEQUENCE</scope>
    <source>
        <strain evidence="7">CIP111600</strain>
    </source>
</reference>
<keyword evidence="3" id="KW-0479">Metal-binding</keyword>
<dbReference type="GO" id="GO:0046872">
    <property type="term" value="F:metal ion binding"/>
    <property type="evidence" value="ECO:0007669"/>
    <property type="project" value="UniProtKB-KW"/>
</dbReference>
<dbReference type="CDD" id="cd08255">
    <property type="entry name" value="2-desacetyl-2-hydroxyethyl_bacteriochlorophyllide_like"/>
    <property type="match status" value="1"/>
</dbReference>
<evidence type="ECO:0000313" key="8">
    <source>
        <dbReference type="Proteomes" id="UP000693672"/>
    </source>
</evidence>
<dbReference type="InterPro" id="IPR020843">
    <property type="entry name" value="ER"/>
</dbReference>
<dbReference type="GO" id="GO:0046526">
    <property type="term" value="F:D-xylulose reductase activity"/>
    <property type="evidence" value="ECO:0007669"/>
    <property type="project" value="UniProtKB-EC"/>
</dbReference>
<proteinExistence type="inferred from homology"/>
<feature type="domain" description="Enoyl reductase (ER)" evidence="6">
    <location>
        <begin position="9"/>
        <end position="317"/>
    </location>
</feature>
<dbReference type="Pfam" id="PF00107">
    <property type="entry name" value="ADH_zinc_N"/>
    <property type="match status" value="1"/>
</dbReference>
<dbReference type="RefSeq" id="WP_218091775.1">
    <property type="nucleotide sequence ID" value="NZ_CAJVAS010000006.1"/>
</dbReference>
<comment type="cofactor">
    <cofactor evidence="1">
        <name>Zn(2+)</name>
        <dbReference type="ChEBI" id="CHEBI:29105"/>
    </cofactor>
</comment>
<protein>
    <submittedName>
        <fullName evidence="7">D-xylulose reductase</fullName>
        <ecNumber evidence="7">1.1.1.9</ecNumber>
    </submittedName>
</protein>
<dbReference type="PANTHER" id="PTHR43350:SF19">
    <property type="entry name" value="D-GULOSIDE 3-DEHYDROGENASE"/>
    <property type="match status" value="1"/>
</dbReference>
<evidence type="ECO:0000256" key="4">
    <source>
        <dbReference type="ARBA" id="ARBA00022833"/>
    </source>
</evidence>
<accession>A0A916JZ10</accession>
<comment type="caution">
    <text evidence="7">The sequence shown here is derived from an EMBL/GenBank/DDBJ whole genome shotgun (WGS) entry which is preliminary data.</text>
</comment>
<evidence type="ECO:0000256" key="5">
    <source>
        <dbReference type="ARBA" id="ARBA00023002"/>
    </source>
</evidence>
<gene>
    <name evidence="7" type="ORF">PAESOLCIP111_01998</name>
</gene>
<comment type="similarity">
    <text evidence="2">Belongs to the zinc-containing alcohol dehydrogenase family.</text>
</comment>
<dbReference type="SMART" id="SM00829">
    <property type="entry name" value="PKS_ER"/>
    <property type="match status" value="1"/>
</dbReference>
<evidence type="ECO:0000259" key="6">
    <source>
        <dbReference type="SMART" id="SM00829"/>
    </source>
</evidence>
<sequence length="333" mass="36339">MRVVVTQAGTVHTADYPDPELLPGHILVQTRCSAISPGTEMTAQRRKPEHPVVLGYSAMGVVQEVGEGVRHIQKGQRVACYGGPYVRHAETLLVPKHLAVPLEDHVDSGEAAFVGLGAIAIHALRQAGLQFGETVVVVGLGIVGQLVCQIANAASYRVIGFDLIESRCAKWESSGSAKACRSLQEVEAAVREATHNAGADAVIVCAGSKERGLIDSGLDWLRDRGSLVVVGDLKLEFDRERMFRKEAKLLISRAGGPGRYDRSYEKDGVDYPIGFVRWTEGRNMQEYVRLLSEGRLHVGSLITGRYPLHRIAEAYEQYAHCPQETLGLLVDYS</sequence>
<keyword evidence="5 7" id="KW-0560">Oxidoreductase</keyword>
<dbReference type="AlphaFoldDB" id="A0A916JZ10"/>
<dbReference type="InterPro" id="IPR013154">
    <property type="entry name" value="ADH-like_N"/>
</dbReference>
<keyword evidence="8" id="KW-1185">Reference proteome</keyword>
<dbReference type="InterPro" id="IPR013149">
    <property type="entry name" value="ADH-like_C"/>
</dbReference>